<keyword evidence="2" id="KW-1185">Reference proteome</keyword>
<evidence type="ECO:0000313" key="1">
    <source>
        <dbReference type="EMBL" id="GER33119.1"/>
    </source>
</evidence>
<protein>
    <submittedName>
        <fullName evidence="1">Defective in exine formation protein</fullName>
    </submittedName>
</protein>
<dbReference type="EMBL" id="BKCP01004672">
    <property type="protein sequence ID" value="GER33119.1"/>
    <property type="molecule type" value="Genomic_DNA"/>
</dbReference>
<gene>
    <name evidence="1" type="ORF">STAS_09240</name>
</gene>
<accession>A0A5A7PK27</accession>
<reference evidence="2" key="1">
    <citation type="journal article" date="2019" name="Curr. Biol.">
        <title>Genome Sequence of Striga asiatica Provides Insight into the Evolution of Plant Parasitism.</title>
        <authorList>
            <person name="Yoshida S."/>
            <person name="Kim S."/>
            <person name="Wafula E.K."/>
            <person name="Tanskanen J."/>
            <person name="Kim Y.M."/>
            <person name="Honaas L."/>
            <person name="Yang Z."/>
            <person name="Spallek T."/>
            <person name="Conn C.E."/>
            <person name="Ichihashi Y."/>
            <person name="Cheong K."/>
            <person name="Cui S."/>
            <person name="Der J.P."/>
            <person name="Gundlach H."/>
            <person name="Jiao Y."/>
            <person name="Hori C."/>
            <person name="Ishida J.K."/>
            <person name="Kasahara H."/>
            <person name="Kiba T."/>
            <person name="Kim M.S."/>
            <person name="Koo N."/>
            <person name="Laohavisit A."/>
            <person name="Lee Y.H."/>
            <person name="Lumba S."/>
            <person name="McCourt P."/>
            <person name="Mortimer J.C."/>
            <person name="Mutuku J.M."/>
            <person name="Nomura T."/>
            <person name="Sasaki-Sekimoto Y."/>
            <person name="Seto Y."/>
            <person name="Wang Y."/>
            <person name="Wakatake T."/>
            <person name="Sakakibara H."/>
            <person name="Demura T."/>
            <person name="Yamaguchi S."/>
            <person name="Yoneyama K."/>
            <person name="Manabe R.I."/>
            <person name="Nelson D.C."/>
            <person name="Schulman A.H."/>
            <person name="Timko M.P."/>
            <person name="dePamphilis C.W."/>
            <person name="Choi D."/>
            <person name="Shirasu K."/>
        </authorList>
    </citation>
    <scope>NUCLEOTIDE SEQUENCE [LARGE SCALE GENOMIC DNA]</scope>
    <source>
        <strain evidence="2">cv. UVA1</strain>
    </source>
</reference>
<comment type="caution">
    <text evidence="1">The sequence shown here is derived from an EMBL/GenBank/DDBJ whole genome shotgun (WGS) entry which is preliminary data.</text>
</comment>
<proteinExistence type="predicted"/>
<dbReference type="AlphaFoldDB" id="A0A5A7PK27"/>
<sequence length="147" mass="16710">MHFRAFVIGAFDFTGVNEIRLMDPKPSKLYASSSTRDRTDLSQSEYELDLTRKYSRFINRSESEGAAPEISRFPSLSRHRVLAIVCKLIPFGWQAMVIGRGYLRPLLMGICVDAEFDVFNVFSNKIKGEVDSWNYIVVCLSNAICLS</sequence>
<dbReference type="Proteomes" id="UP000325081">
    <property type="component" value="Unassembled WGS sequence"/>
</dbReference>
<name>A0A5A7PK27_STRAF</name>
<organism evidence="1 2">
    <name type="scientific">Striga asiatica</name>
    <name type="common">Asiatic witchweed</name>
    <name type="synonym">Buchnera asiatica</name>
    <dbReference type="NCBI Taxonomy" id="4170"/>
    <lineage>
        <taxon>Eukaryota</taxon>
        <taxon>Viridiplantae</taxon>
        <taxon>Streptophyta</taxon>
        <taxon>Embryophyta</taxon>
        <taxon>Tracheophyta</taxon>
        <taxon>Spermatophyta</taxon>
        <taxon>Magnoliopsida</taxon>
        <taxon>eudicotyledons</taxon>
        <taxon>Gunneridae</taxon>
        <taxon>Pentapetalae</taxon>
        <taxon>asterids</taxon>
        <taxon>lamiids</taxon>
        <taxon>Lamiales</taxon>
        <taxon>Orobanchaceae</taxon>
        <taxon>Buchnereae</taxon>
        <taxon>Striga</taxon>
    </lineage>
</organism>
<evidence type="ECO:0000313" key="2">
    <source>
        <dbReference type="Proteomes" id="UP000325081"/>
    </source>
</evidence>